<evidence type="ECO:0000256" key="2">
    <source>
        <dbReference type="ARBA" id="ARBA00022737"/>
    </source>
</evidence>
<keyword evidence="3" id="KW-0802">TPR repeat</keyword>
<comment type="caution">
    <text evidence="6">The sequence shown here is derived from an EMBL/GenBank/DDBJ whole genome shotgun (WGS) entry which is preliminary data.</text>
</comment>
<gene>
    <name evidence="6" type="ORF">Acr_01g0012550</name>
</gene>
<keyword evidence="5" id="KW-0539">Nucleus</keyword>
<comment type="subcellular location">
    <subcellularLocation>
        <location evidence="1">Nucleus</location>
    </subcellularLocation>
</comment>
<keyword evidence="7" id="KW-1185">Reference proteome</keyword>
<name>A0A7J0E5J5_9ERIC</name>
<reference evidence="6 7" key="1">
    <citation type="submission" date="2019-07" db="EMBL/GenBank/DDBJ databases">
        <title>De Novo Assembly of kiwifruit Actinidia rufa.</title>
        <authorList>
            <person name="Sugita-Konishi S."/>
            <person name="Sato K."/>
            <person name="Mori E."/>
            <person name="Abe Y."/>
            <person name="Kisaki G."/>
            <person name="Hamano K."/>
            <person name="Suezawa K."/>
            <person name="Otani M."/>
            <person name="Fukuda T."/>
            <person name="Manabe T."/>
            <person name="Gomi K."/>
            <person name="Tabuchi M."/>
            <person name="Akimitsu K."/>
            <person name="Kataoka I."/>
        </authorList>
    </citation>
    <scope>NUCLEOTIDE SEQUENCE [LARGE SCALE GENOMIC DNA]</scope>
    <source>
        <strain evidence="7">cv. Fuchu</strain>
    </source>
</reference>
<dbReference type="PANTHER" id="PTHR36326:SF2">
    <property type="entry name" value="PROTEIN SULFUR DEFICIENCY-INDUCED 2"/>
    <property type="match status" value="1"/>
</dbReference>
<evidence type="ECO:0000256" key="5">
    <source>
        <dbReference type="ARBA" id="ARBA00023242"/>
    </source>
</evidence>
<evidence type="ECO:0000256" key="1">
    <source>
        <dbReference type="ARBA" id="ARBA00004123"/>
    </source>
</evidence>
<keyword evidence="4" id="KW-0175">Coiled coil</keyword>
<evidence type="ECO:0000313" key="6">
    <source>
        <dbReference type="EMBL" id="GFY81446.1"/>
    </source>
</evidence>
<sequence length="125" mass="14494">MNSFQQNLYGNLGWACMQQTNYAAAEVFVYRKAQYPEARSILYDVIQVRLLGSDDPKSKNRTQELMKELEPWEYAVLSSGPAGLSLKDIFLDGLDQLMNQWTTPFRSRRLTIFLEISPYRDQLSC</sequence>
<protein>
    <submittedName>
        <fullName evidence="6">Tetratricopeptide repeat (TPR)-like superfamily protein</fullName>
    </submittedName>
</protein>
<dbReference type="InterPro" id="IPR044961">
    <property type="entry name" value="MS5/SDI1"/>
</dbReference>
<dbReference type="OrthoDB" id="989671at2759"/>
<evidence type="ECO:0000256" key="3">
    <source>
        <dbReference type="ARBA" id="ARBA00022803"/>
    </source>
</evidence>
<dbReference type="GO" id="GO:0005634">
    <property type="term" value="C:nucleus"/>
    <property type="evidence" value="ECO:0007669"/>
    <property type="project" value="UniProtKB-SubCell"/>
</dbReference>
<evidence type="ECO:0000313" key="7">
    <source>
        <dbReference type="Proteomes" id="UP000585474"/>
    </source>
</evidence>
<dbReference type="AlphaFoldDB" id="A0A7J0E5J5"/>
<keyword evidence="2" id="KW-0677">Repeat</keyword>
<dbReference type="Proteomes" id="UP000585474">
    <property type="component" value="Unassembled WGS sequence"/>
</dbReference>
<organism evidence="6 7">
    <name type="scientific">Actinidia rufa</name>
    <dbReference type="NCBI Taxonomy" id="165716"/>
    <lineage>
        <taxon>Eukaryota</taxon>
        <taxon>Viridiplantae</taxon>
        <taxon>Streptophyta</taxon>
        <taxon>Embryophyta</taxon>
        <taxon>Tracheophyta</taxon>
        <taxon>Spermatophyta</taxon>
        <taxon>Magnoliopsida</taxon>
        <taxon>eudicotyledons</taxon>
        <taxon>Gunneridae</taxon>
        <taxon>Pentapetalae</taxon>
        <taxon>asterids</taxon>
        <taxon>Ericales</taxon>
        <taxon>Actinidiaceae</taxon>
        <taxon>Actinidia</taxon>
    </lineage>
</organism>
<evidence type="ECO:0000256" key="4">
    <source>
        <dbReference type="ARBA" id="ARBA00023054"/>
    </source>
</evidence>
<dbReference type="PANTHER" id="PTHR36326">
    <property type="entry name" value="PROTEIN POLLENLESS 3-LIKE 2"/>
    <property type="match status" value="1"/>
</dbReference>
<proteinExistence type="predicted"/>
<dbReference type="EMBL" id="BJWL01000001">
    <property type="protein sequence ID" value="GFY81446.1"/>
    <property type="molecule type" value="Genomic_DNA"/>
</dbReference>
<accession>A0A7J0E5J5</accession>